<reference evidence="10 11" key="1">
    <citation type="submission" date="2015-12" db="EMBL/GenBank/DDBJ databases">
        <title>Diversity of Burkholderia near neighbor genomes.</title>
        <authorList>
            <person name="Sahl J."/>
            <person name="Wagner D."/>
            <person name="Keim P."/>
        </authorList>
    </citation>
    <scope>NUCLEOTIDE SEQUENCE [LARGE SCALE GENOMIC DNA]</scope>
    <source>
        <strain evidence="10 11">BDU6</strain>
    </source>
</reference>
<evidence type="ECO:0000256" key="1">
    <source>
        <dbReference type="ARBA" id="ARBA00004651"/>
    </source>
</evidence>
<protein>
    <submittedName>
        <fullName evidence="10">ABC transporter permease</fullName>
    </submittedName>
</protein>
<dbReference type="InterPro" id="IPR013525">
    <property type="entry name" value="ABC2_TM"/>
</dbReference>
<dbReference type="EMBL" id="CP013387">
    <property type="protein sequence ID" value="AOJ04678.1"/>
    <property type="molecule type" value="Genomic_DNA"/>
</dbReference>
<evidence type="ECO:0000256" key="2">
    <source>
        <dbReference type="ARBA" id="ARBA00007783"/>
    </source>
</evidence>
<feature type="transmembrane region" description="Helical" evidence="8">
    <location>
        <begin position="261"/>
        <end position="284"/>
    </location>
</feature>
<feature type="transmembrane region" description="Helical" evidence="8">
    <location>
        <begin position="350"/>
        <end position="370"/>
    </location>
</feature>
<evidence type="ECO:0000256" key="6">
    <source>
        <dbReference type="ARBA" id="ARBA00022989"/>
    </source>
</evidence>
<evidence type="ECO:0000313" key="11">
    <source>
        <dbReference type="Proteomes" id="UP000062519"/>
    </source>
</evidence>
<dbReference type="Proteomes" id="UP000062519">
    <property type="component" value="Chromosome 2"/>
</dbReference>
<dbReference type="Gene3D" id="3.40.1710.10">
    <property type="entry name" value="abc type-2 transporter like domain"/>
    <property type="match status" value="1"/>
</dbReference>
<keyword evidence="7 8" id="KW-0472">Membrane</keyword>
<evidence type="ECO:0000256" key="7">
    <source>
        <dbReference type="ARBA" id="ARBA00023136"/>
    </source>
</evidence>
<keyword evidence="5 8" id="KW-0812">Transmembrane</keyword>
<proteinExistence type="inferred from homology"/>
<dbReference type="GO" id="GO:0140359">
    <property type="term" value="F:ABC-type transporter activity"/>
    <property type="evidence" value="ECO:0007669"/>
    <property type="project" value="InterPro"/>
</dbReference>
<keyword evidence="3" id="KW-0813">Transport</keyword>
<feature type="transmembrane region" description="Helical" evidence="8">
    <location>
        <begin position="296"/>
        <end position="314"/>
    </location>
</feature>
<accession>A0A1B4FLX8</accession>
<evidence type="ECO:0000256" key="5">
    <source>
        <dbReference type="ARBA" id="ARBA00022692"/>
    </source>
</evidence>
<feature type="domain" description="ABC transmembrane type-2" evidence="9">
    <location>
        <begin position="148"/>
        <end position="376"/>
    </location>
</feature>
<keyword evidence="6 8" id="KW-1133">Transmembrane helix</keyword>
<dbReference type="PROSITE" id="PS51012">
    <property type="entry name" value="ABC_TM2"/>
    <property type="match status" value="1"/>
</dbReference>
<organism evidence="10 11">
    <name type="scientific">Burkholderia mayonis</name>
    <dbReference type="NCBI Taxonomy" id="1385591"/>
    <lineage>
        <taxon>Bacteria</taxon>
        <taxon>Pseudomonadati</taxon>
        <taxon>Pseudomonadota</taxon>
        <taxon>Betaproteobacteria</taxon>
        <taxon>Burkholderiales</taxon>
        <taxon>Burkholderiaceae</taxon>
        <taxon>Burkholderia</taxon>
        <taxon>pseudomallei group</taxon>
    </lineage>
</organism>
<evidence type="ECO:0000256" key="8">
    <source>
        <dbReference type="SAM" id="Phobius"/>
    </source>
</evidence>
<evidence type="ECO:0000259" key="9">
    <source>
        <dbReference type="PROSITE" id="PS51012"/>
    </source>
</evidence>
<dbReference type="PANTHER" id="PTHR30294:SF29">
    <property type="entry name" value="MULTIDRUG ABC TRANSPORTER PERMEASE YBHS-RELATED"/>
    <property type="match status" value="1"/>
</dbReference>
<dbReference type="AlphaFoldDB" id="A0A1B4FLX8"/>
<dbReference type="InterPro" id="IPR051449">
    <property type="entry name" value="ABC-2_transporter_component"/>
</dbReference>
<evidence type="ECO:0000256" key="4">
    <source>
        <dbReference type="ARBA" id="ARBA00022475"/>
    </source>
</evidence>
<comment type="subcellular location">
    <subcellularLocation>
        <location evidence="1">Cell membrane</location>
        <topology evidence="1">Multi-pass membrane protein</topology>
    </subcellularLocation>
</comment>
<evidence type="ECO:0000256" key="3">
    <source>
        <dbReference type="ARBA" id="ARBA00022448"/>
    </source>
</evidence>
<dbReference type="PANTHER" id="PTHR30294">
    <property type="entry name" value="MEMBRANE COMPONENT OF ABC TRANSPORTER YHHJ-RELATED"/>
    <property type="match status" value="1"/>
</dbReference>
<comment type="similarity">
    <text evidence="2">Belongs to the ABC-2 integral membrane protein family.</text>
</comment>
<dbReference type="GO" id="GO:0005886">
    <property type="term" value="C:plasma membrane"/>
    <property type="evidence" value="ECO:0007669"/>
    <property type="project" value="UniProtKB-SubCell"/>
</dbReference>
<dbReference type="InterPro" id="IPR047817">
    <property type="entry name" value="ABC2_TM_bact-type"/>
</dbReference>
<dbReference type="Pfam" id="PF12698">
    <property type="entry name" value="ABC2_membrane_3"/>
    <property type="match status" value="1"/>
</dbReference>
<evidence type="ECO:0000313" key="10">
    <source>
        <dbReference type="EMBL" id="AOJ04678.1"/>
    </source>
</evidence>
<keyword evidence="11" id="KW-1185">Reference proteome</keyword>
<dbReference type="KEGG" id="buu:WS70_23155"/>
<sequence length="378" mass="41210">MSVRRLIAIAYKETLQIWRDPRSLAIALLMPLMQMALLGYGVSLDIRHVPLCVHDEERSQQSRELIDRFVSSGWFAGVRTLGSEAALRAAVDRRTCVAAVVVPVDFSRTVATRGAASVQTIFDATDTNTTNIAIGYARGIVAQFGADLNARWQAAHGELAQTVGTVDPEPRVWFNEGLDSRNFVIPGVVAVILALVGAQLTSLTVAREWERGTMEQLISTPIAPIELMLGKVIPYFAIGFVDAAFCLLTTVYWFGVPFRGSVPTLIATTALFTLVVLGIGYLMSVRIRSQLGASQVALLLTMLPTTMLSGYAFAIEQMPVPIQAVTLVVYARYYVTILRSVFLKGGPFSNVAAPFAALALYALVIGWLSVRAFRKHLD</sequence>
<name>A0A1B4FLX8_9BURK</name>
<gene>
    <name evidence="10" type="ORF">WS70_23155</name>
</gene>
<feature type="transmembrane region" description="Helical" evidence="8">
    <location>
        <begin position="183"/>
        <end position="206"/>
    </location>
</feature>
<keyword evidence="4" id="KW-1003">Cell membrane</keyword>
<dbReference type="RefSeq" id="WP_059473348.1">
    <property type="nucleotide sequence ID" value="NZ_CP013387.1"/>
</dbReference>
<feature type="transmembrane region" description="Helical" evidence="8">
    <location>
        <begin position="232"/>
        <end position="255"/>
    </location>
</feature>
<feature type="transmembrane region" description="Helical" evidence="8">
    <location>
        <begin position="21"/>
        <end position="41"/>
    </location>
</feature>